<keyword evidence="1" id="KW-0812">Transmembrane</keyword>
<evidence type="ECO:0000313" key="3">
    <source>
        <dbReference type="Proteomes" id="UP000837857"/>
    </source>
</evidence>
<feature type="transmembrane region" description="Helical" evidence="1">
    <location>
        <begin position="132"/>
        <end position="150"/>
    </location>
</feature>
<sequence>MKKIHTENSPGQGEWFYKRLLAIVLKGGKVQINEDETIDISLQMKFDHERWSVLNEYINTNKHFTENMFRRSVGYIEDSIQKPSIMENIVIAWSEYIQFYLTEYKVQITWIFTVITIKVGLIWLWHYISHKHILILSFSFLYLYEVFISYKEAEKQQIEIFLSAVNTCKWYIWSSQCEVPPPDPLIFLKHMNPLKIGIRIFTVLISEPMIIISDTINTIIHGITDGLWFPLDKIMYGILIVTLNVLLIFLLIMIIFNYILNIPFKLSFLGLINVGLKQRNRNISNTDNIQTARLENNDRISGATLDKILDVCSRALSTAEVTRNGNNTLRLHAANSGLRRSASTGRLPNLGNDYIANNRLALEGSLGKSRIKPRGNGSGDA</sequence>
<feature type="transmembrane region" description="Helical" evidence="1">
    <location>
        <begin position="108"/>
        <end position="126"/>
    </location>
</feature>
<feature type="transmembrane region" description="Helical" evidence="1">
    <location>
        <begin position="196"/>
        <end position="216"/>
    </location>
</feature>
<evidence type="ECO:0000313" key="2">
    <source>
        <dbReference type="EMBL" id="CAH2075341.1"/>
    </source>
</evidence>
<gene>
    <name evidence="2" type="ORF">IPOD504_LOCUS16706</name>
</gene>
<evidence type="ECO:0000256" key="1">
    <source>
        <dbReference type="SAM" id="Phobius"/>
    </source>
</evidence>
<name>A0ABN8J791_9NEOP</name>
<keyword evidence="1" id="KW-1133">Transmembrane helix</keyword>
<dbReference type="EMBL" id="OW152820">
    <property type="protein sequence ID" value="CAH2075341.1"/>
    <property type="molecule type" value="Genomic_DNA"/>
</dbReference>
<keyword evidence="1" id="KW-0472">Membrane</keyword>
<keyword evidence="3" id="KW-1185">Reference proteome</keyword>
<reference evidence="2" key="1">
    <citation type="submission" date="2022-03" db="EMBL/GenBank/DDBJ databases">
        <authorList>
            <person name="Martin H S."/>
        </authorList>
    </citation>
    <scope>NUCLEOTIDE SEQUENCE</scope>
</reference>
<proteinExistence type="predicted"/>
<accession>A0ABN8J791</accession>
<protein>
    <submittedName>
        <fullName evidence="2">Uncharacterized protein</fullName>
    </submittedName>
</protein>
<feature type="non-terminal residue" evidence="2">
    <location>
        <position position="381"/>
    </location>
</feature>
<organism evidence="2 3">
    <name type="scientific">Iphiclides podalirius</name>
    <name type="common">scarce swallowtail</name>
    <dbReference type="NCBI Taxonomy" id="110791"/>
    <lineage>
        <taxon>Eukaryota</taxon>
        <taxon>Metazoa</taxon>
        <taxon>Ecdysozoa</taxon>
        <taxon>Arthropoda</taxon>
        <taxon>Hexapoda</taxon>
        <taxon>Insecta</taxon>
        <taxon>Pterygota</taxon>
        <taxon>Neoptera</taxon>
        <taxon>Endopterygota</taxon>
        <taxon>Lepidoptera</taxon>
        <taxon>Glossata</taxon>
        <taxon>Ditrysia</taxon>
        <taxon>Papilionoidea</taxon>
        <taxon>Papilionidae</taxon>
        <taxon>Papilioninae</taxon>
        <taxon>Iphiclides</taxon>
    </lineage>
</organism>
<feature type="transmembrane region" description="Helical" evidence="1">
    <location>
        <begin position="236"/>
        <end position="260"/>
    </location>
</feature>
<dbReference type="Proteomes" id="UP000837857">
    <property type="component" value="Chromosome 8"/>
</dbReference>